<protein>
    <submittedName>
        <fullName evidence="1">Uncharacterized protein</fullName>
    </submittedName>
</protein>
<accession>A0A2V1IL76</accession>
<dbReference type="EMBL" id="PUEC01000051">
    <property type="protein sequence ID" value="PWB00196.1"/>
    <property type="molecule type" value="Genomic_DNA"/>
</dbReference>
<comment type="caution">
    <text evidence="1">The sequence shown here is derived from an EMBL/GenBank/DDBJ whole genome shotgun (WGS) entry which is preliminary data.</text>
</comment>
<dbReference type="GeneID" id="82527345"/>
<proteinExistence type="predicted"/>
<organism evidence="1 2">
    <name type="scientific">Duncaniella muris</name>
    <dbReference type="NCBI Taxonomy" id="2094150"/>
    <lineage>
        <taxon>Bacteria</taxon>
        <taxon>Pseudomonadati</taxon>
        <taxon>Bacteroidota</taxon>
        <taxon>Bacteroidia</taxon>
        <taxon>Bacteroidales</taxon>
        <taxon>Muribaculaceae</taxon>
        <taxon>Duncaniella</taxon>
    </lineage>
</organism>
<name>A0A2V1IL76_9BACT</name>
<dbReference type="RefSeq" id="WP_107033452.1">
    <property type="nucleotide sequence ID" value="NZ_PUEC01000051.1"/>
</dbReference>
<gene>
    <name evidence="1" type="ORF">C5O23_13575</name>
</gene>
<dbReference type="Proteomes" id="UP000244905">
    <property type="component" value="Unassembled WGS sequence"/>
</dbReference>
<sequence length="448" mass="51135">MIQQTIFPRVNTHIAAISKSYRFNGGTATVQVDSLGNYEVMVNGSRFSSQENSAKRDADYKPAVSDISLKMVAAFEKRDAEFTAMHKKAARMQKLSEHQKKIDALSPQQYERETFPLSRPIREDVRRELEAEAEIRFSDLYEDKRKERTTFVNEHEKEAMAARLRAYEEIQSFFSDLQDDKEARANALFQKEYDRQKKEIEDYINGETTATERNIRMILGELSLPYRVEISCDYDEKSGLLNTNIEFHGDMNLPTNKTNILSTGKISVKDKLVKEMEQFKTETIVSMIYYVAASLFNAAINIRTQRVSVWLDGKREGLVWIQFDRAKFTKLSMRTINPMLNYYDWPRVDALRMVRGASQFYTMDANSFKAAIAQAKAENGIEDVRTEISSDATDSSMVTVSIGYAKTVADALPNDIVLQSLVPEAVRSGATKVTLPKKYKGILNELRG</sequence>
<keyword evidence="2" id="KW-1185">Reference proteome</keyword>
<reference evidence="2" key="1">
    <citation type="submission" date="2018-02" db="EMBL/GenBank/DDBJ databases">
        <authorList>
            <person name="Clavel T."/>
            <person name="Strowig T."/>
        </authorList>
    </citation>
    <scope>NUCLEOTIDE SEQUENCE [LARGE SCALE GENOMIC DNA]</scope>
    <source>
        <strain evidence="2">DSM 103720</strain>
    </source>
</reference>
<evidence type="ECO:0000313" key="1">
    <source>
        <dbReference type="EMBL" id="PWB00196.1"/>
    </source>
</evidence>
<dbReference type="AlphaFoldDB" id="A0A2V1IL76"/>
<evidence type="ECO:0000313" key="2">
    <source>
        <dbReference type="Proteomes" id="UP000244905"/>
    </source>
</evidence>